<sequence length="719" mass="78427">MEESVVEGISTSLPTCPQFSQPHDPQSLFAPEDLPTPPSYHDMHVNDLGLTPPPGSQLLQSTNVTQPHPLLDEHGSSDGDVRISMGGQPAGPNYNDQTRGSRKGTPDAPFQLRQESSSNNEAGPPFPGTQPAGPVGSVEVATNAASQTRLSQPFNLGITPNEDDLLYDPLFGPDFVMPNFDANSSSLKRTADEALADDFRLWHRPEKRQMLDSLQSSGAPSLDATPSLSSPDTIQLDHFETVPSTPGAIAESQIPAPPFDAFDPLFEDPAFHIPPNLSGIEYPSENRSTDAESFYDVSRRPSADGGNVQVQAADRVTFDLEAECVPLPTSESTKRQFSLNTQHVLANTDRETLQRVDREPKYISPYPVYHGPLGYLPSAPGVHVKCIHVADDQVNARFSHLKYKVHQLKYERDKYRDAWSKWTALEASTGKSRAQILEEENATLRRVSTQHQKRAEQYKQELEVWKGRLHDLSVIYNNLLYEIQVQKKIPAVAPIPRGYRPQYAPQATTYPQSVAPGQQLVSSPALPVSQHPIPGPASSPSHVPVPTQPAAPVFHAPSAPYPTLPHQNPPPRNPQPSGTTPESVQHPTPAEPQPERVTVDLTDEAPDITPNPALIAPSTPTQGSGDLLQSLQKKKYNWLETANPGSAQPAVARAGSRPPLRSESAPRASQQSPAQRSSSNQPPSVPPPEIHAASGTDHDDQMDVEDELLHEMEEELARG</sequence>
<gene>
    <name evidence="3" type="ORF">CNMCM5793_007712</name>
</gene>
<comment type="caution">
    <text evidence="3">The sequence shown here is derived from an EMBL/GenBank/DDBJ whole genome shotgun (WGS) entry which is preliminary data.</text>
</comment>
<accession>A0A8H6UE29</accession>
<feature type="compositionally biased region" description="Polar residues" evidence="2">
    <location>
        <begin position="9"/>
        <end position="24"/>
    </location>
</feature>
<evidence type="ECO:0000256" key="1">
    <source>
        <dbReference type="SAM" id="Coils"/>
    </source>
</evidence>
<feature type="compositionally biased region" description="Basic and acidic residues" evidence="2">
    <location>
        <begin position="696"/>
        <end position="706"/>
    </location>
</feature>
<proteinExistence type="predicted"/>
<dbReference type="Proteomes" id="UP000630445">
    <property type="component" value="Unassembled WGS sequence"/>
</dbReference>
<feature type="compositionally biased region" description="Pro residues" evidence="2">
    <location>
        <begin position="559"/>
        <end position="574"/>
    </location>
</feature>
<feature type="region of interest" description="Disordered" evidence="2">
    <location>
        <begin position="1"/>
        <end position="136"/>
    </location>
</feature>
<feature type="compositionally biased region" description="Polar residues" evidence="2">
    <location>
        <begin position="618"/>
        <end position="631"/>
    </location>
</feature>
<dbReference type="AlphaFoldDB" id="A0A8H6UE29"/>
<dbReference type="OrthoDB" id="4366200at2759"/>
<dbReference type="EMBL" id="JACBAD010002072">
    <property type="protein sequence ID" value="KAF7118296.1"/>
    <property type="molecule type" value="Genomic_DNA"/>
</dbReference>
<reference evidence="3" key="1">
    <citation type="submission" date="2020-06" db="EMBL/GenBank/DDBJ databases">
        <title>Draft genome sequences of strains closely related to Aspergillus parafelis and Aspergillus hiratsukae.</title>
        <authorList>
            <person name="Dos Santos R.A.C."/>
            <person name="Rivero-Menendez O."/>
            <person name="Steenwyk J.L."/>
            <person name="Mead M.E."/>
            <person name="Goldman G.H."/>
            <person name="Alastruey-Izquierdo A."/>
            <person name="Rokas A."/>
        </authorList>
    </citation>
    <scope>NUCLEOTIDE SEQUENCE</scope>
    <source>
        <strain evidence="3">CNM-CM5793</strain>
    </source>
</reference>
<evidence type="ECO:0000313" key="4">
    <source>
        <dbReference type="Proteomes" id="UP000630445"/>
    </source>
</evidence>
<feature type="compositionally biased region" description="Low complexity" evidence="2">
    <location>
        <begin position="661"/>
        <end position="682"/>
    </location>
</feature>
<feature type="coiled-coil region" evidence="1">
    <location>
        <begin position="434"/>
        <end position="468"/>
    </location>
</feature>
<keyword evidence="4" id="KW-1185">Reference proteome</keyword>
<evidence type="ECO:0000313" key="3">
    <source>
        <dbReference type="EMBL" id="KAF7118296.1"/>
    </source>
</evidence>
<organism evidence="3 4">
    <name type="scientific">Aspergillus hiratsukae</name>
    <dbReference type="NCBI Taxonomy" id="1194566"/>
    <lineage>
        <taxon>Eukaryota</taxon>
        <taxon>Fungi</taxon>
        <taxon>Dikarya</taxon>
        <taxon>Ascomycota</taxon>
        <taxon>Pezizomycotina</taxon>
        <taxon>Eurotiomycetes</taxon>
        <taxon>Eurotiomycetidae</taxon>
        <taxon>Eurotiales</taxon>
        <taxon>Aspergillaceae</taxon>
        <taxon>Aspergillus</taxon>
        <taxon>Aspergillus subgen. Fumigati</taxon>
    </lineage>
</organism>
<evidence type="ECO:0000256" key="2">
    <source>
        <dbReference type="SAM" id="MobiDB-lite"/>
    </source>
</evidence>
<keyword evidence="1" id="KW-0175">Coiled coil</keyword>
<feature type="compositionally biased region" description="Polar residues" evidence="2">
    <location>
        <begin position="57"/>
        <end position="66"/>
    </location>
</feature>
<feature type="compositionally biased region" description="Basic and acidic residues" evidence="2">
    <location>
        <begin position="70"/>
        <end position="81"/>
    </location>
</feature>
<feature type="region of interest" description="Disordered" evidence="2">
    <location>
        <begin position="521"/>
        <end position="706"/>
    </location>
</feature>
<protein>
    <submittedName>
        <fullName evidence="3">Uncharacterized protein</fullName>
    </submittedName>
</protein>
<name>A0A8H6UE29_9EURO</name>